<keyword evidence="2" id="KW-0472">Membrane</keyword>
<feature type="compositionally biased region" description="Pro residues" evidence="1">
    <location>
        <begin position="615"/>
        <end position="624"/>
    </location>
</feature>
<proteinExistence type="predicted"/>
<dbReference type="GeneID" id="81372843"/>
<dbReference type="RefSeq" id="XP_056484483.1">
    <property type="nucleotide sequence ID" value="XM_056633863.1"/>
</dbReference>
<dbReference type="OrthoDB" id="3946741at2759"/>
<accession>A0A9W9VP33</accession>
<feature type="compositionally biased region" description="Low complexity" evidence="1">
    <location>
        <begin position="160"/>
        <end position="206"/>
    </location>
</feature>
<evidence type="ECO:0000256" key="3">
    <source>
        <dbReference type="SAM" id="SignalP"/>
    </source>
</evidence>
<feature type="compositionally biased region" description="Basic and acidic residues" evidence="1">
    <location>
        <begin position="434"/>
        <end position="445"/>
    </location>
</feature>
<name>A0A9W9VP33_9EURO</name>
<feature type="compositionally biased region" description="Polar residues" evidence="1">
    <location>
        <begin position="482"/>
        <end position="515"/>
    </location>
</feature>
<reference evidence="4" key="1">
    <citation type="submission" date="2022-12" db="EMBL/GenBank/DDBJ databases">
        <authorList>
            <person name="Petersen C."/>
        </authorList>
    </citation>
    <scope>NUCLEOTIDE SEQUENCE</scope>
    <source>
        <strain evidence="4">IBT 29677</strain>
    </source>
</reference>
<protein>
    <recommendedName>
        <fullName evidence="6">Extracellular membrane protein CFEM domain-containing protein</fullName>
    </recommendedName>
</protein>
<feature type="chain" id="PRO_5040981601" description="Extracellular membrane protein CFEM domain-containing protein" evidence="3">
    <location>
        <begin position="22"/>
        <end position="645"/>
    </location>
</feature>
<dbReference type="Proteomes" id="UP001147747">
    <property type="component" value="Unassembled WGS sequence"/>
</dbReference>
<comment type="caution">
    <text evidence="4">The sequence shown here is derived from an EMBL/GenBank/DDBJ whole genome shotgun (WGS) entry which is preliminary data.</text>
</comment>
<organism evidence="4 5">
    <name type="scientific">Penicillium cosmopolitanum</name>
    <dbReference type="NCBI Taxonomy" id="1131564"/>
    <lineage>
        <taxon>Eukaryota</taxon>
        <taxon>Fungi</taxon>
        <taxon>Dikarya</taxon>
        <taxon>Ascomycota</taxon>
        <taxon>Pezizomycotina</taxon>
        <taxon>Eurotiomycetes</taxon>
        <taxon>Eurotiomycetidae</taxon>
        <taxon>Eurotiales</taxon>
        <taxon>Aspergillaceae</taxon>
        <taxon>Penicillium</taxon>
    </lineage>
</organism>
<evidence type="ECO:0000256" key="1">
    <source>
        <dbReference type="SAM" id="MobiDB-lite"/>
    </source>
</evidence>
<feature type="transmembrane region" description="Helical" evidence="2">
    <location>
        <begin position="222"/>
        <end position="245"/>
    </location>
</feature>
<keyword evidence="2" id="KW-1133">Transmembrane helix</keyword>
<evidence type="ECO:0000313" key="5">
    <source>
        <dbReference type="Proteomes" id="UP001147747"/>
    </source>
</evidence>
<feature type="region of interest" description="Disordered" evidence="1">
    <location>
        <begin position="254"/>
        <end position="645"/>
    </location>
</feature>
<feature type="region of interest" description="Disordered" evidence="1">
    <location>
        <begin position="123"/>
        <end position="217"/>
    </location>
</feature>
<feature type="compositionally biased region" description="Basic and acidic residues" evidence="1">
    <location>
        <begin position="636"/>
        <end position="645"/>
    </location>
</feature>
<gene>
    <name evidence="4" type="ORF">N7509_009226</name>
</gene>
<feature type="compositionally biased region" description="Low complexity" evidence="1">
    <location>
        <begin position="123"/>
        <end position="140"/>
    </location>
</feature>
<keyword evidence="3" id="KW-0732">Signal</keyword>
<keyword evidence="2" id="KW-0812">Transmembrane</keyword>
<keyword evidence="5" id="KW-1185">Reference proteome</keyword>
<evidence type="ECO:0000313" key="4">
    <source>
        <dbReference type="EMBL" id="KAJ5386685.1"/>
    </source>
</evidence>
<sequence length="645" mass="69219">MIVHLIHILLVGLLLVALVSADNSNSASDDSSLWDMVPDCARTCVSNFIDAQYTESECPDSTNIKCLCRHKTPSGLTLGEAALSCTYALCDDKTMKDANAYQICDSVPGAISETHATITATTFPKKTTTKTQPTTTTTNKDSPISNPASEAPGITTFDPTTSKSESKVTSTSTSDPDLDSTPKTTSLEHSSSPSQTQTSPTPTNTSESDDNGGHHGVSAGTVIGVSVASGVAGSFLIAVAVFFWCKRWRQQRRNSSEPDSDFFEIGGTMTEPPGFSEASSRRSTPDPGPGPGPSSFNTSARQPEISEPQRSFRPGSQYPPTFAAFPTASSWEQVGQRKRERIGFAVSSASDWADSPRSQTSQAPFPDTIPNQGPGLYPKPLKWSHRPTSGETLFEEEEESQMPSIVTAAYQKPNMTQKPGSPRLMPGLPANPRALKDGFPADRFRRAPAGPQLNTHDDAHSRYPLGVNPEPRGRTPAPLYNPKNTQRASYTSNSSGTQNYSSDCSQDTTSNTLLTTPGRPEPIARKPSPGTATLAPPAEIVSRPRIVRGDDIKRVHVRSSPRPRPPSEGSAPWGPEDLWLQRGRTNASPPQASPELPYPSERCPGVVLYPSSPKKQPPGMPQGPSPTGRNLTPSKRGTDLILRVD</sequence>
<dbReference type="AlphaFoldDB" id="A0A9W9VP33"/>
<feature type="signal peptide" evidence="3">
    <location>
        <begin position="1"/>
        <end position="21"/>
    </location>
</feature>
<dbReference type="EMBL" id="JAPZBU010000009">
    <property type="protein sequence ID" value="KAJ5386685.1"/>
    <property type="molecule type" value="Genomic_DNA"/>
</dbReference>
<reference evidence="4" key="2">
    <citation type="journal article" date="2023" name="IMA Fungus">
        <title>Comparative genomic study of the Penicillium genus elucidates a diverse pangenome and 15 lateral gene transfer events.</title>
        <authorList>
            <person name="Petersen C."/>
            <person name="Sorensen T."/>
            <person name="Nielsen M.R."/>
            <person name="Sondergaard T.E."/>
            <person name="Sorensen J.L."/>
            <person name="Fitzpatrick D.A."/>
            <person name="Frisvad J.C."/>
            <person name="Nielsen K.L."/>
        </authorList>
    </citation>
    <scope>NUCLEOTIDE SEQUENCE</scope>
    <source>
        <strain evidence="4">IBT 29677</strain>
    </source>
</reference>
<evidence type="ECO:0000256" key="2">
    <source>
        <dbReference type="SAM" id="Phobius"/>
    </source>
</evidence>
<evidence type="ECO:0008006" key="6">
    <source>
        <dbReference type="Google" id="ProtNLM"/>
    </source>
</evidence>